<reference evidence="2 3" key="1">
    <citation type="journal article" date="2023" name="Nucleic Acids Res.">
        <title>The hologenome of Daphnia magna reveals possible DNA methylation and microbiome-mediated evolution of the host genome.</title>
        <authorList>
            <person name="Chaturvedi A."/>
            <person name="Li X."/>
            <person name="Dhandapani V."/>
            <person name="Marshall H."/>
            <person name="Kissane S."/>
            <person name="Cuenca-Cambronero M."/>
            <person name="Asole G."/>
            <person name="Calvet F."/>
            <person name="Ruiz-Romero M."/>
            <person name="Marangio P."/>
            <person name="Guigo R."/>
            <person name="Rago D."/>
            <person name="Mirbahai L."/>
            <person name="Eastwood N."/>
            <person name="Colbourne J.K."/>
            <person name="Zhou J."/>
            <person name="Mallon E."/>
            <person name="Orsini L."/>
        </authorList>
    </citation>
    <scope>NUCLEOTIDE SEQUENCE [LARGE SCALE GENOMIC DNA]</scope>
    <source>
        <strain evidence="2">LRV0_1</strain>
    </source>
</reference>
<feature type="region of interest" description="Disordered" evidence="1">
    <location>
        <begin position="1"/>
        <end position="21"/>
    </location>
</feature>
<keyword evidence="3" id="KW-1185">Reference proteome</keyword>
<accession>A0ABQ9ZEU7</accession>
<dbReference type="EMBL" id="JAOYFB010000003">
    <property type="protein sequence ID" value="KAK4011465.1"/>
    <property type="molecule type" value="Genomic_DNA"/>
</dbReference>
<name>A0ABQ9ZEU7_9CRUS</name>
<evidence type="ECO:0000313" key="2">
    <source>
        <dbReference type="EMBL" id="KAK4011465.1"/>
    </source>
</evidence>
<evidence type="ECO:0000256" key="1">
    <source>
        <dbReference type="SAM" id="MobiDB-lite"/>
    </source>
</evidence>
<gene>
    <name evidence="2" type="ORF">OUZ56_020582</name>
</gene>
<comment type="caution">
    <text evidence="2">The sequence shown here is derived from an EMBL/GenBank/DDBJ whole genome shotgun (WGS) entry which is preliminary data.</text>
</comment>
<proteinExistence type="predicted"/>
<protein>
    <submittedName>
        <fullName evidence="2">Uncharacterized protein</fullName>
    </submittedName>
</protein>
<dbReference type="Proteomes" id="UP001234178">
    <property type="component" value="Unassembled WGS sequence"/>
</dbReference>
<organism evidence="2 3">
    <name type="scientific">Daphnia magna</name>
    <dbReference type="NCBI Taxonomy" id="35525"/>
    <lineage>
        <taxon>Eukaryota</taxon>
        <taxon>Metazoa</taxon>
        <taxon>Ecdysozoa</taxon>
        <taxon>Arthropoda</taxon>
        <taxon>Crustacea</taxon>
        <taxon>Branchiopoda</taxon>
        <taxon>Diplostraca</taxon>
        <taxon>Cladocera</taxon>
        <taxon>Anomopoda</taxon>
        <taxon>Daphniidae</taxon>
        <taxon>Daphnia</taxon>
    </lineage>
</organism>
<sequence>MSSVNSMPIQPDRITRSQEDSRFKMQRYHLKSGPGHQPSRIGARPLLTTDKFYIYSSYVLLETCYTI</sequence>
<evidence type="ECO:0000313" key="3">
    <source>
        <dbReference type="Proteomes" id="UP001234178"/>
    </source>
</evidence>